<keyword evidence="1" id="KW-0472">Membrane</keyword>
<accession>A0A3N0EAT8</accession>
<organism evidence="2 3">
    <name type="scientific">Halostreptopolyspora alba</name>
    <dbReference type="NCBI Taxonomy" id="2487137"/>
    <lineage>
        <taxon>Bacteria</taxon>
        <taxon>Bacillati</taxon>
        <taxon>Actinomycetota</taxon>
        <taxon>Actinomycetes</taxon>
        <taxon>Streptosporangiales</taxon>
        <taxon>Nocardiopsidaceae</taxon>
        <taxon>Halostreptopolyspora</taxon>
    </lineage>
</organism>
<proteinExistence type="predicted"/>
<feature type="transmembrane region" description="Helical" evidence="1">
    <location>
        <begin position="100"/>
        <end position="119"/>
    </location>
</feature>
<protein>
    <recommendedName>
        <fullName evidence="4">DUF3592 domain-containing protein</fullName>
    </recommendedName>
</protein>
<evidence type="ECO:0008006" key="4">
    <source>
        <dbReference type="Google" id="ProtNLM"/>
    </source>
</evidence>
<name>A0A3N0EAT8_9ACTN</name>
<reference evidence="2 3" key="1">
    <citation type="submission" date="2018-11" db="EMBL/GenBank/DDBJ databases">
        <title>The genome draft of YIM 96095.</title>
        <authorList>
            <person name="Tang S.-K."/>
            <person name="Chunyu W.-X."/>
            <person name="Feng Y.-Z."/>
        </authorList>
    </citation>
    <scope>NUCLEOTIDE SEQUENCE [LARGE SCALE GENOMIC DNA]</scope>
    <source>
        <strain evidence="2 3">YIM 96095</strain>
    </source>
</reference>
<dbReference type="EMBL" id="RJMB01000008">
    <property type="protein sequence ID" value="RNL84982.1"/>
    <property type="molecule type" value="Genomic_DNA"/>
</dbReference>
<feature type="transmembrane region" description="Helical" evidence="1">
    <location>
        <begin position="131"/>
        <end position="159"/>
    </location>
</feature>
<feature type="transmembrane region" description="Helical" evidence="1">
    <location>
        <begin position="6"/>
        <end position="27"/>
    </location>
</feature>
<dbReference type="AlphaFoldDB" id="A0A3N0EAT8"/>
<feature type="transmembrane region" description="Helical" evidence="1">
    <location>
        <begin position="233"/>
        <end position="258"/>
    </location>
</feature>
<sequence length="259" mass="27172">MLLPAPLVGWMVAATGAVLALGGLLWAARRSAVARSLVPARVTGRSPDGPPRVWVTDSPGGSEAVLDRAVPGLLEGDVLMVRARATRPGEVGACPRPWNAYWLGLLCHGLVLLTVGAAAGLTRDADEELLLFVPLFGAVSLLAPFLMVGKVAGLVGFALRGTRVTGRIVGYRAHPFVLVNDLRAATPRVEYEFAGATRSAWSGAAYMSSLFTGRRIAVWVGDRSPADIMTVGTVVYSTGVITLVFGLFGAPVLLWSLLG</sequence>
<evidence type="ECO:0000256" key="1">
    <source>
        <dbReference type="SAM" id="Phobius"/>
    </source>
</evidence>
<keyword evidence="1" id="KW-1133">Transmembrane helix</keyword>
<gene>
    <name evidence="2" type="ORF">EFW17_09805</name>
</gene>
<evidence type="ECO:0000313" key="2">
    <source>
        <dbReference type="EMBL" id="RNL84982.1"/>
    </source>
</evidence>
<keyword evidence="1" id="KW-0812">Transmembrane</keyword>
<keyword evidence="3" id="KW-1185">Reference proteome</keyword>
<dbReference type="Proteomes" id="UP000269198">
    <property type="component" value="Unassembled WGS sequence"/>
</dbReference>
<evidence type="ECO:0000313" key="3">
    <source>
        <dbReference type="Proteomes" id="UP000269198"/>
    </source>
</evidence>
<comment type="caution">
    <text evidence="2">The sequence shown here is derived from an EMBL/GenBank/DDBJ whole genome shotgun (WGS) entry which is preliminary data.</text>
</comment>